<dbReference type="PANTHER" id="PTHR11705">
    <property type="entry name" value="PROTEASE FAMILY M14 CARBOXYPEPTIDASE A,B"/>
    <property type="match status" value="1"/>
</dbReference>
<name>A0A197JU85_9FUNG</name>
<evidence type="ECO:0000256" key="9">
    <source>
        <dbReference type="ARBA" id="ARBA00022729"/>
    </source>
</evidence>
<feature type="signal peptide" evidence="19">
    <location>
        <begin position="1"/>
        <end position="25"/>
    </location>
</feature>
<proteinExistence type="inferred from homology"/>
<keyword evidence="10" id="KW-0378">Hydrolase</keyword>
<dbReference type="Proteomes" id="UP000078512">
    <property type="component" value="Unassembled WGS sequence"/>
</dbReference>
<dbReference type="Pfam" id="PF02244">
    <property type="entry name" value="Propep_M14"/>
    <property type="match status" value="1"/>
</dbReference>
<dbReference type="PRINTS" id="PR00765">
    <property type="entry name" value="CRBOXYPTASEA"/>
</dbReference>
<evidence type="ECO:0000256" key="15">
    <source>
        <dbReference type="ARBA" id="ARBA00023157"/>
    </source>
</evidence>
<keyword evidence="6" id="KW-0121">Carboxypeptidase</keyword>
<dbReference type="SMART" id="SM00631">
    <property type="entry name" value="Zn_pept"/>
    <property type="match status" value="1"/>
</dbReference>
<keyword evidence="22" id="KW-1185">Reference proteome</keyword>
<dbReference type="SUPFAM" id="SSF54897">
    <property type="entry name" value="Protease propeptides/inhibitors"/>
    <property type="match status" value="1"/>
</dbReference>
<dbReference type="InterPro" id="IPR036990">
    <property type="entry name" value="M14A-like_propep"/>
</dbReference>
<dbReference type="GO" id="GO:0005615">
    <property type="term" value="C:extracellular space"/>
    <property type="evidence" value="ECO:0007669"/>
    <property type="project" value="TreeGrafter"/>
</dbReference>
<keyword evidence="14" id="KW-0865">Zymogen</keyword>
<keyword evidence="5" id="KW-0964">Secreted</keyword>
<comment type="function">
    <text evidence="2">Extracellular metalloprotease that contributes to pathogenicity.</text>
</comment>
<dbReference type="FunFam" id="3.40.630.10:FF:000040">
    <property type="entry name" value="zinc carboxypeptidase"/>
    <property type="match status" value="1"/>
</dbReference>
<evidence type="ECO:0000256" key="19">
    <source>
        <dbReference type="SAM" id="SignalP"/>
    </source>
</evidence>
<dbReference type="PROSITE" id="PS52035">
    <property type="entry name" value="PEPTIDASE_M14"/>
    <property type="match status" value="1"/>
</dbReference>
<feature type="active site" description="Proton donor/acceptor" evidence="17">
    <location>
        <position position="472"/>
    </location>
</feature>
<dbReference type="Pfam" id="PF00246">
    <property type="entry name" value="Peptidase_M14"/>
    <property type="match status" value="1"/>
</dbReference>
<feature type="compositionally biased region" description="Low complexity" evidence="18">
    <location>
        <begin position="68"/>
        <end position="77"/>
    </location>
</feature>
<evidence type="ECO:0000256" key="18">
    <source>
        <dbReference type="SAM" id="MobiDB-lite"/>
    </source>
</evidence>
<dbReference type="AlphaFoldDB" id="A0A197JU85"/>
<dbReference type="GO" id="GO:0008270">
    <property type="term" value="F:zinc ion binding"/>
    <property type="evidence" value="ECO:0007669"/>
    <property type="project" value="InterPro"/>
</dbReference>
<dbReference type="InterPro" id="IPR057246">
    <property type="entry name" value="CARBOXYPEPT_ZN_1"/>
</dbReference>
<comment type="similarity">
    <text evidence="4 17">Belongs to the peptidase M14 family.</text>
</comment>
<gene>
    <name evidence="21" type="ORF">K457DRAFT_156688</name>
</gene>
<evidence type="ECO:0000256" key="5">
    <source>
        <dbReference type="ARBA" id="ARBA00022525"/>
    </source>
</evidence>
<dbReference type="InterPro" id="IPR003146">
    <property type="entry name" value="M14A_act_pep"/>
</dbReference>
<evidence type="ECO:0000259" key="20">
    <source>
        <dbReference type="PROSITE" id="PS52035"/>
    </source>
</evidence>
<dbReference type="Gene3D" id="3.40.630.10">
    <property type="entry name" value="Zn peptidases"/>
    <property type="match status" value="1"/>
</dbReference>
<keyword evidence="13" id="KW-0482">Metalloprotease</keyword>
<protein>
    <recommendedName>
        <fullName evidence="16">Carboxypeptidase M14A</fullName>
    </recommendedName>
</protein>
<feature type="domain" description="Peptidase M14" evidence="20">
    <location>
        <begin position="217"/>
        <end position="506"/>
    </location>
</feature>
<organism evidence="21 22">
    <name type="scientific">Linnemannia elongata AG-77</name>
    <dbReference type="NCBI Taxonomy" id="1314771"/>
    <lineage>
        <taxon>Eukaryota</taxon>
        <taxon>Fungi</taxon>
        <taxon>Fungi incertae sedis</taxon>
        <taxon>Mucoromycota</taxon>
        <taxon>Mortierellomycotina</taxon>
        <taxon>Mortierellomycetes</taxon>
        <taxon>Mortierellales</taxon>
        <taxon>Mortierellaceae</taxon>
        <taxon>Linnemannia</taxon>
    </lineage>
</organism>
<feature type="region of interest" description="Disordered" evidence="18">
    <location>
        <begin position="23"/>
        <end position="77"/>
    </location>
</feature>
<dbReference type="Gene3D" id="3.30.70.340">
    <property type="entry name" value="Metallocarboxypeptidase-like"/>
    <property type="match status" value="1"/>
</dbReference>
<evidence type="ECO:0000256" key="13">
    <source>
        <dbReference type="ARBA" id="ARBA00023049"/>
    </source>
</evidence>
<evidence type="ECO:0000313" key="21">
    <source>
        <dbReference type="EMBL" id="OAQ27864.1"/>
    </source>
</evidence>
<evidence type="ECO:0000256" key="10">
    <source>
        <dbReference type="ARBA" id="ARBA00022801"/>
    </source>
</evidence>
<evidence type="ECO:0000256" key="7">
    <source>
        <dbReference type="ARBA" id="ARBA00022670"/>
    </source>
</evidence>
<dbReference type="EMBL" id="KV442053">
    <property type="protein sequence ID" value="OAQ27864.1"/>
    <property type="molecule type" value="Genomic_DNA"/>
</dbReference>
<evidence type="ECO:0000256" key="6">
    <source>
        <dbReference type="ARBA" id="ARBA00022645"/>
    </source>
</evidence>
<evidence type="ECO:0000256" key="12">
    <source>
        <dbReference type="ARBA" id="ARBA00023026"/>
    </source>
</evidence>
<evidence type="ECO:0000256" key="8">
    <source>
        <dbReference type="ARBA" id="ARBA00022723"/>
    </source>
</evidence>
<evidence type="ECO:0000256" key="1">
    <source>
        <dbReference type="ARBA" id="ARBA00001947"/>
    </source>
</evidence>
<keyword evidence="7" id="KW-0645">Protease</keyword>
<reference evidence="21 22" key="1">
    <citation type="submission" date="2016-05" db="EMBL/GenBank/DDBJ databases">
        <title>Genome sequencing reveals origins of a unique bacterial endosymbiosis in the earliest lineages of terrestrial Fungi.</title>
        <authorList>
            <consortium name="DOE Joint Genome Institute"/>
            <person name="Uehling J."/>
            <person name="Gryganskyi A."/>
            <person name="Hameed K."/>
            <person name="Tschaplinski T."/>
            <person name="Misztal P."/>
            <person name="Wu S."/>
            <person name="Desiro A."/>
            <person name="Vande Pol N."/>
            <person name="Du Z.-Y."/>
            <person name="Zienkiewicz A."/>
            <person name="Zienkiewicz K."/>
            <person name="Morin E."/>
            <person name="Tisserant E."/>
            <person name="Splivallo R."/>
            <person name="Hainaut M."/>
            <person name="Henrissat B."/>
            <person name="Ohm R."/>
            <person name="Kuo A."/>
            <person name="Yan J."/>
            <person name="Lipzen A."/>
            <person name="Nolan M."/>
            <person name="Labutti K."/>
            <person name="Barry K."/>
            <person name="Goldstein A."/>
            <person name="Labbe J."/>
            <person name="Schadt C."/>
            <person name="Tuskan G."/>
            <person name="Grigoriev I."/>
            <person name="Martin F."/>
            <person name="Vilgalys R."/>
            <person name="Bonito G."/>
        </authorList>
    </citation>
    <scope>NUCLEOTIDE SEQUENCE [LARGE SCALE GENOMIC DNA]</scope>
    <source>
        <strain evidence="21 22">AG-77</strain>
    </source>
</reference>
<dbReference type="InterPro" id="IPR057247">
    <property type="entry name" value="CARBOXYPEPT_ZN_2"/>
</dbReference>
<evidence type="ECO:0000256" key="4">
    <source>
        <dbReference type="ARBA" id="ARBA00005988"/>
    </source>
</evidence>
<keyword evidence="8" id="KW-0479">Metal-binding</keyword>
<dbReference type="OrthoDB" id="3626597at2759"/>
<dbReference type="CDD" id="cd03860">
    <property type="entry name" value="M14_CP_A-B_like"/>
    <property type="match status" value="1"/>
</dbReference>
<dbReference type="GO" id="GO:0006508">
    <property type="term" value="P:proteolysis"/>
    <property type="evidence" value="ECO:0007669"/>
    <property type="project" value="UniProtKB-KW"/>
</dbReference>
<keyword evidence="12" id="KW-0843">Virulence</keyword>
<keyword evidence="11" id="KW-0862">Zinc</keyword>
<keyword evidence="9 19" id="KW-0732">Signal</keyword>
<evidence type="ECO:0000256" key="16">
    <source>
        <dbReference type="ARBA" id="ARBA00081330"/>
    </source>
</evidence>
<dbReference type="STRING" id="1314771.A0A197JU85"/>
<dbReference type="PROSITE" id="PS00132">
    <property type="entry name" value="CARBOXYPEPT_ZN_1"/>
    <property type="match status" value="1"/>
</dbReference>
<evidence type="ECO:0000256" key="11">
    <source>
        <dbReference type="ARBA" id="ARBA00022833"/>
    </source>
</evidence>
<dbReference type="PROSITE" id="PS00133">
    <property type="entry name" value="CARBOXYPEPT_ZN_2"/>
    <property type="match status" value="1"/>
</dbReference>
<evidence type="ECO:0000313" key="22">
    <source>
        <dbReference type="Proteomes" id="UP000078512"/>
    </source>
</evidence>
<feature type="chain" id="PRO_5008276276" description="Carboxypeptidase M14A" evidence="19">
    <location>
        <begin position="26"/>
        <end position="507"/>
    </location>
</feature>
<comment type="cofactor">
    <cofactor evidence="1">
        <name>Zn(2+)</name>
        <dbReference type="ChEBI" id="CHEBI:29105"/>
    </cofactor>
</comment>
<evidence type="ECO:0000256" key="3">
    <source>
        <dbReference type="ARBA" id="ARBA00004613"/>
    </source>
</evidence>
<dbReference type="SUPFAM" id="SSF53187">
    <property type="entry name" value="Zn-dependent exopeptidases"/>
    <property type="match status" value="1"/>
</dbReference>
<accession>A0A197JU85</accession>
<dbReference type="PANTHER" id="PTHR11705:SF143">
    <property type="entry name" value="SLL0236 PROTEIN"/>
    <property type="match status" value="1"/>
</dbReference>
<keyword evidence="15" id="KW-1015">Disulfide bond</keyword>
<evidence type="ECO:0000256" key="17">
    <source>
        <dbReference type="PROSITE-ProRule" id="PRU01379"/>
    </source>
</evidence>
<dbReference type="InterPro" id="IPR000834">
    <property type="entry name" value="Peptidase_M14"/>
</dbReference>
<dbReference type="GO" id="GO:0004181">
    <property type="term" value="F:metallocarboxypeptidase activity"/>
    <property type="evidence" value="ECO:0007669"/>
    <property type="project" value="InterPro"/>
</dbReference>
<comment type="subcellular location">
    <subcellularLocation>
        <location evidence="3">Secreted</location>
    </subcellularLocation>
</comment>
<evidence type="ECO:0000256" key="14">
    <source>
        <dbReference type="ARBA" id="ARBA00023145"/>
    </source>
</evidence>
<evidence type="ECO:0000256" key="2">
    <source>
        <dbReference type="ARBA" id="ARBA00003091"/>
    </source>
</evidence>
<sequence length="507" mass="55469">MKISLFSLSAVVALTIAFTPSLSSAAPSSPLPIPPIDRRPHSDNGASASAAPSSPLPIPPIDRRPHSDNGASASAAYDSASAAPSDIVSFKNDRVVRINIQTESDLKTLTDSERSLELDYFTHSKGIGGTIDIRVPAKSFKSFQALHLNYTTVVEDLQGMIDEEAQKNGEYLEQVWGASVQQVQNSLRLNRGGHGSREEEESQIYASPMAADAWFQGYHSYADHVKWLNAQVKGSKGKAQAFSAGKSFEGRPQAGIRLGTGKKHIVFHGTQHAREWVTTMTVEYMISQLLNSKDKKVAGYLKKYTFHIIPIMNPDGFVVSQTSNRMHRKNTQPNPGSRCLGTDINRNWDSHFGQGGSSKDPCADDYMGPRAFSTPEATNIARYLRSLPNVAAYLDIHSFSQLWMVPFGYSSTRPGTYAYMDGLAEKAVNALAKVHGTRFRHGDIFHTIYQSSGTSVDYAYEVAKAGVAMAVELRDTGRNGFMLPAEQILPTGEETWAALSAILDNMK</sequence>